<feature type="non-terminal residue" evidence="1">
    <location>
        <position position="1"/>
    </location>
</feature>
<evidence type="ECO:0000313" key="1">
    <source>
        <dbReference type="EMBL" id="KKK92822.1"/>
    </source>
</evidence>
<gene>
    <name evidence="1" type="ORF">LCGC14_2699110</name>
</gene>
<dbReference type="AlphaFoldDB" id="A0A0F8ZG63"/>
<dbReference type="EMBL" id="LAZR01048043">
    <property type="protein sequence ID" value="KKK92822.1"/>
    <property type="molecule type" value="Genomic_DNA"/>
</dbReference>
<proteinExistence type="predicted"/>
<sequence length="172" mass="17832">FIGSVGLGAIDAAFEFNVEGSDHQNIGIQTTGASKGANVAFISPVRGWDMGVSPTSGNFSIRDRNNSFREAIVIEPGAGSNKVYITASGDVGIHVVAPAGRMEIDQFSTTGAIPVLVLDQADVSEEMIEFQSTIGTGNAIEAVGAKSLTITHFIKVTIPGGLTRYFGVGTIA</sequence>
<reference evidence="1" key="1">
    <citation type="journal article" date="2015" name="Nature">
        <title>Complex archaea that bridge the gap between prokaryotes and eukaryotes.</title>
        <authorList>
            <person name="Spang A."/>
            <person name="Saw J.H."/>
            <person name="Jorgensen S.L."/>
            <person name="Zaremba-Niedzwiedzka K."/>
            <person name="Martijn J."/>
            <person name="Lind A.E."/>
            <person name="van Eijk R."/>
            <person name="Schleper C."/>
            <person name="Guy L."/>
            <person name="Ettema T.J."/>
        </authorList>
    </citation>
    <scope>NUCLEOTIDE SEQUENCE</scope>
</reference>
<organism evidence="1">
    <name type="scientific">marine sediment metagenome</name>
    <dbReference type="NCBI Taxonomy" id="412755"/>
    <lineage>
        <taxon>unclassified sequences</taxon>
        <taxon>metagenomes</taxon>
        <taxon>ecological metagenomes</taxon>
    </lineage>
</organism>
<comment type="caution">
    <text evidence="1">The sequence shown here is derived from an EMBL/GenBank/DDBJ whole genome shotgun (WGS) entry which is preliminary data.</text>
</comment>
<name>A0A0F8ZG63_9ZZZZ</name>
<protein>
    <submittedName>
        <fullName evidence="1">Uncharacterized protein</fullName>
    </submittedName>
</protein>
<accession>A0A0F8ZG63</accession>